<proteinExistence type="predicted"/>
<dbReference type="AlphaFoldDB" id="A0A8H2K5R3"/>
<evidence type="ECO:0000313" key="1">
    <source>
        <dbReference type="EMBL" id="TQO19670.1"/>
    </source>
</evidence>
<protein>
    <submittedName>
        <fullName evidence="1">Uncharacterized protein</fullName>
    </submittedName>
</protein>
<evidence type="ECO:0000313" key="2">
    <source>
        <dbReference type="Proteomes" id="UP000316560"/>
    </source>
</evidence>
<name>A0A8H2K5R3_9MICO</name>
<organism evidence="1 2">
    <name type="scientific">Rhodoglobus vestalii</name>
    <dbReference type="NCBI Taxonomy" id="193384"/>
    <lineage>
        <taxon>Bacteria</taxon>
        <taxon>Bacillati</taxon>
        <taxon>Actinomycetota</taxon>
        <taxon>Actinomycetes</taxon>
        <taxon>Micrococcales</taxon>
        <taxon>Microbacteriaceae</taxon>
        <taxon>Rhodoglobus</taxon>
    </lineage>
</organism>
<gene>
    <name evidence="1" type="ORF">FB472_1241</name>
</gene>
<dbReference type="RefSeq" id="WP_141990131.1">
    <property type="nucleotide sequence ID" value="NZ_VFRA01000001.1"/>
</dbReference>
<keyword evidence="2" id="KW-1185">Reference proteome</keyword>
<dbReference type="OrthoDB" id="9935579at2"/>
<dbReference type="Proteomes" id="UP000316560">
    <property type="component" value="Unassembled WGS sequence"/>
</dbReference>
<reference evidence="1 2" key="1">
    <citation type="submission" date="2019-06" db="EMBL/GenBank/DDBJ databases">
        <title>Sequencing the genomes of 1000 actinobacteria strains.</title>
        <authorList>
            <person name="Klenk H.-P."/>
        </authorList>
    </citation>
    <scope>NUCLEOTIDE SEQUENCE [LARGE SCALE GENOMIC DNA]</scope>
    <source>
        <strain evidence="1 2">DSM 21947</strain>
    </source>
</reference>
<comment type="caution">
    <text evidence="1">The sequence shown here is derived from an EMBL/GenBank/DDBJ whole genome shotgun (WGS) entry which is preliminary data.</text>
</comment>
<accession>A0A8H2K5R3</accession>
<sequence length="72" mass="7908">MANSQEETFALVTVSTTLSTRVSVGRKSEQLAGRALELGMYGDMGFQLLSTLKIEGEVSITILDTLQRRKTE</sequence>
<dbReference type="EMBL" id="VFRA01000001">
    <property type="protein sequence ID" value="TQO19670.1"/>
    <property type="molecule type" value="Genomic_DNA"/>
</dbReference>